<name>A0A0H3J216_CLOPA</name>
<evidence type="ECO:0000313" key="1">
    <source>
        <dbReference type="EMBL" id="AJA51944.1"/>
    </source>
</evidence>
<evidence type="ECO:0000313" key="3">
    <source>
        <dbReference type="Proteomes" id="UP000028042"/>
    </source>
</evidence>
<gene>
    <name evidence="1" type="ORF">CLPA_c18860</name>
    <name evidence="2" type="ORF">CP6013_01294</name>
</gene>
<accession>A0A0H3J216</accession>
<dbReference type="KEGG" id="cpat:CLPA_c18860"/>
<dbReference type="EMBL" id="CP009268">
    <property type="protein sequence ID" value="AJA51944.1"/>
    <property type="molecule type" value="Genomic_DNA"/>
</dbReference>
<reference evidence="2 3" key="3">
    <citation type="journal article" name="Genome Announc.">
        <title>Improved Draft Genome Sequence of Clostridium pasteurianum Strain ATCC 6013 (DSM 525) Using a Hybrid Next-Generation Sequencing Approach.</title>
        <authorList>
            <person name="Pyne M.E."/>
            <person name="Utturkar S."/>
            <person name="Brown S.D."/>
            <person name="Moo-Young M."/>
            <person name="Chung D.A."/>
            <person name="Chou C.P."/>
        </authorList>
    </citation>
    <scope>NUCLEOTIDE SEQUENCE [LARGE SCALE GENOMIC DNA]</scope>
    <source>
        <strain evidence="2 3">ATCC 6013</strain>
    </source>
</reference>
<dbReference type="KEGG" id="cpae:CPAST_c18860"/>
<protein>
    <submittedName>
        <fullName evidence="1">Uncharacterized protein</fullName>
    </submittedName>
</protein>
<reference evidence="2" key="2">
    <citation type="submission" date="2015-10" db="EMBL/GenBank/DDBJ databases">
        <title>Improved Draft Genome Sequence of Clostridium pasteurianum Strain ATCC 6013 (DSM 525) Using a Hybrid Next-Generation Sequencing Approach.</title>
        <authorList>
            <person name="Pyne M.E."/>
            <person name="Utturkar S.M."/>
            <person name="Brown S.D."/>
            <person name="Moo-Young M."/>
            <person name="Chung D.A."/>
            <person name="Chou P.C."/>
        </authorList>
    </citation>
    <scope>NUCLEOTIDE SEQUENCE</scope>
    <source>
        <strain evidence="2">ATCC 6013</strain>
    </source>
</reference>
<dbReference type="PATRIC" id="fig|1262449.3.peg.1725"/>
<dbReference type="AlphaFoldDB" id="A0A0H3J216"/>
<evidence type="ECO:0000313" key="2">
    <source>
        <dbReference type="EMBL" id="KRU12047.1"/>
    </source>
</evidence>
<keyword evidence="4" id="KW-1185">Reference proteome</keyword>
<dbReference type="GeneID" id="93074044"/>
<organism evidence="1 4">
    <name type="scientific">Clostridium pasteurianum DSM 525 = ATCC 6013</name>
    <dbReference type="NCBI Taxonomy" id="1262449"/>
    <lineage>
        <taxon>Bacteria</taxon>
        <taxon>Bacillati</taxon>
        <taxon>Bacillota</taxon>
        <taxon>Clostridia</taxon>
        <taxon>Eubacteriales</taxon>
        <taxon>Clostridiaceae</taxon>
        <taxon>Clostridium</taxon>
    </lineage>
</organism>
<evidence type="ECO:0000313" key="4">
    <source>
        <dbReference type="Proteomes" id="UP000030905"/>
    </source>
</evidence>
<sequence>MIFVNKDNIFTVDGKVVSRICYNKNLLTGEFNILNKEILNSDVEFKNNSIMIMENEEIYIKYITIPRVSRDKAEKIVRDELNSYYGIQENITFTYSILKKNKTNMELGVFYINSKNLNDMNLKNIKALYLIQFCYAEYLKSIIKQDKYIFLFLHNSKLYTIYCDKGLIKYNYIFRNFKESSEEFKACLDYFINLNREIKHSFKVIYISGVKEEIIADIKKIYNFENLGKIEEDKLFKKVV</sequence>
<dbReference type="eggNOG" id="ENOG502ZH0N">
    <property type="taxonomic scope" value="Bacteria"/>
</dbReference>
<dbReference type="EMBL" id="JPGY02000001">
    <property type="protein sequence ID" value="KRU12047.1"/>
    <property type="molecule type" value="Genomic_DNA"/>
</dbReference>
<dbReference type="Proteomes" id="UP000028042">
    <property type="component" value="Unassembled WGS sequence"/>
</dbReference>
<reference evidence="1 4" key="1">
    <citation type="journal article" date="2015" name="Genome Announc.">
        <title>Complete Genome Sequence of the Nitrogen-Fixing and Solvent-Producing Clostridium pasteurianum DSM 525.</title>
        <authorList>
            <person name="Poehlein A."/>
            <person name="Grosse-Honebrink A."/>
            <person name="Zhang Y."/>
            <person name="Minton N.P."/>
            <person name="Daniel R."/>
        </authorList>
    </citation>
    <scope>NUCLEOTIDE SEQUENCE [LARGE SCALE GENOMIC DNA]</scope>
    <source>
        <strain evidence="1">DSM 525</strain>
        <strain evidence="4">DSM 525 / ATCC 6013</strain>
    </source>
</reference>
<dbReference type="Proteomes" id="UP000030905">
    <property type="component" value="Chromosome"/>
</dbReference>
<proteinExistence type="predicted"/>
<dbReference type="RefSeq" id="WP_003444138.1">
    <property type="nucleotide sequence ID" value="NZ_ANZB01000004.1"/>
</dbReference>